<keyword evidence="1" id="KW-0853">WD repeat</keyword>
<evidence type="ECO:0000256" key="1">
    <source>
        <dbReference type="ARBA" id="ARBA00022574"/>
    </source>
</evidence>
<dbReference type="Pfam" id="PF00400">
    <property type="entry name" value="WD40"/>
    <property type="match status" value="1"/>
</dbReference>
<accession>A0A2U8FEK4</accession>
<dbReference type="InterPro" id="IPR050505">
    <property type="entry name" value="WDR55/POC1"/>
</dbReference>
<dbReference type="KEGG" id="had:CDV25_07870"/>
<dbReference type="SMART" id="SM00320">
    <property type="entry name" value="WD40"/>
    <property type="match status" value="4"/>
</dbReference>
<dbReference type="EMBL" id="CP021886">
    <property type="protein sequence ID" value="AWI34690.1"/>
    <property type="molecule type" value="Genomic_DNA"/>
</dbReference>
<dbReference type="PANTHER" id="PTHR44019">
    <property type="entry name" value="WD REPEAT-CONTAINING PROTEIN 55"/>
    <property type="match status" value="1"/>
</dbReference>
<dbReference type="AlphaFoldDB" id="A0A2U8FEK4"/>
<dbReference type="PANTHER" id="PTHR44019:SF8">
    <property type="entry name" value="POC1 CENTRIOLAR PROTEIN HOMOLOG"/>
    <property type="match status" value="1"/>
</dbReference>
<dbReference type="Proteomes" id="UP000244890">
    <property type="component" value="Chromosome"/>
</dbReference>
<dbReference type="InterPro" id="IPR036322">
    <property type="entry name" value="WD40_repeat_dom_sf"/>
</dbReference>
<dbReference type="InterPro" id="IPR001680">
    <property type="entry name" value="WD40_rpt"/>
</dbReference>
<dbReference type="Gene3D" id="2.130.10.10">
    <property type="entry name" value="YVTN repeat-like/Quinoprotein amine dehydrogenase"/>
    <property type="match status" value="2"/>
</dbReference>
<dbReference type="OrthoDB" id="5337252at2"/>
<protein>
    <submittedName>
        <fullName evidence="3">Uncharacterized protein</fullName>
    </submittedName>
</protein>
<dbReference type="SUPFAM" id="SSF50978">
    <property type="entry name" value="WD40 repeat-like"/>
    <property type="match status" value="1"/>
</dbReference>
<evidence type="ECO:0000313" key="4">
    <source>
        <dbReference type="Proteomes" id="UP000244890"/>
    </source>
</evidence>
<evidence type="ECO:0000313" key="3">
    <source>
        <dbReference type="EMBL" id="AWI34690.1"/>
    </source>
</evidence>
<evidence type="ECO:0000256" key="2">
    <source>
        <dbReference type="ARBA" id="ARBA00022737"/>
    </source>
</evidence>
<reference evidence="3 4" key="1">
    <citation type="submission" date="2017-06" db="EMBL/GenBank/DDBJ databases">
        <title>Complete genome of Helicobacter apodemus.</title>
        <authorList>
            <person name="Cho S."/>
        </authorList>
    </citation>
    <scope>NUCLEOTIDE SEQUENCE [LARGE SCALE GENOMIC DNA]</scope>
    <source>
        <strain evidence="4">SNUVETPUB-15-01</strain>
    </source>
</reference>
<sequence>MFPIKKRLKLIGSVLGLSTNKTSILCIDNFYNISTFLLENKVIDKTLQLSKKLEPLHHFSKAVAISYETSRIVVGFTKNNEGIVLNVGKNIAPITSLTWQKLPITNIVFSPKDRYIAVGGQDGRVLVYFGENCQLLTSFPPVSDAISSLRFSEDEELLFAGSFNKDTFIVNLLKNVQIAHMDFDSVIEDVVFYDNNTKIFCVTRDGKTITYDILKKSIISENLLGKYWLTITRKLPNEDFAIVAGRDNILRIMHLSTNTLIDSIILKHIGVTAMFVSENMLYIGYSDGVIEIIDMEETKEEMLKVLEQSDLKAAIKILQEKNIFLQLLNEYITKVETLWKETLGRAIDLLAKNNIEEATTLVEPFMRDKKKKEEFDYYWQQKESVAKFMDAIEAKNYGQAYTLAQQHPYIQNTVAYGELEDLWEKCFTGAKKLLIADHKLNLPKAQALLKIFVNVKSKKEMITMLLNNTSKFLRAETEYKARNYGEYFKICEKFSFLKETSLYKNALYIGEQILQRINALENQANYAKALDLCGLLASMAPFASIANEKIKTIENKNAFIDLCKERRLVEAFAMIEANYELYSLQESKNLYDEFKSSVKVAFEYALKGEGESALNALAEYLNVETFRDKIASLLKVAYLAEFKLNAPSAENETQNINWRESFRHYIDRYGKDEELKQVAESLGLLDVLEGISYEGNPKGYLNTIVAISLLCIDNQPLQSYEIL</sequence>
<name>A0A2U8FEK4_9HELI</name>
<organism evidence="3 4">
    <name type="scientific">Helicobacter apodemus</name>
    <dbReference type="NCBI Taxonomy" id="135569"/>
    <lineage>
        <taxon>Bacteria</taxon>
        <taxon>Pseudomonadati</taxon>
        <taxon>Campylobacterota</taxon>
        <taxon>Epsilonproteobacteria</taxon>
        <taxon>Campylobacterales</taxon>
        <taxon>Helicobacteraceae</taxon>
        <taxon>Helicobacter</taxon>
    </lineage>
</organism>
<keyword evidence="2" id="KW-0677">Repeat</keyword>
<dbReference type="RefSeq" id="WP_108911484.1">
    <property type="nucleotide sequence ID" value="NZ_CP021886.1"/>
</dbReference>
<proteinExistence type="predicted"/>
<dbReference type="InterPro" id="IPR015943">
    <property type="entry name" value="WD40/YVTN_repeat-like_dom_sf"/>
</dbReference>
<gene>
    <name evidence="3" type="ORF">CDV25_07870</name>
</gene>